<dbReference type="InterPro" id="IPR017938">
    <property type="entry name" value="Riboflavin_synthase-like_b-brl"/>
</dbReference>
<evidence type="ECO:0000256" key="6">
    <source>
        <dbReference type="ARBA" id="ARBA00022619"/>
    </source>
</evidence>
<dbReference type="Proteomes" id="UP001314181">
    <property type="component" value="Unassembled WGS sequence"/>
</dbReference>
<feature type="repeat" description="Lumazine-binding" evidence="10">
    <location>
        <begin position="97"/>
        <end position="193"/>
    </location>
</feature>
<evidence type="ECO:0000256" key="4">
    <source>
        <dbReference type="ARBA" id="ARBA00012827"/>
    </source>
</evidence>
<accession>A0ABM9N8G8</accession>
<comment type="pathway">
    <text evidence="3">Cofactor biosynthesis; riboflavin biosynthesis; riboflavin from 2-hydroxy-3-oxobutyl phosphate and 5-amino-6-(D-ribitylamino)uracil: step 2/2.</text>
</comment>
<dbReference type="GO" id="GO:0004746">
    <property type="term" value="F:riboflavin synthase activity"/>
    <property type="evidence" value="ECO:0007669"/>
    <property type="project" value="UniProtKB-EC"/>
</dbReference>
<comment type="function">
    <text evidence="2">Catalyzes the dismutation of two molecules of 6,7-dimethyl-8-ribityllumazine, resulting in the formation of riboflavin and 5-amino-6-(D-ribitylamino)uracil.</text>
</comment>
<evidence type="ECO:0000256" key="10">
    <source>
        <dbReference type="PROSITE-ProRule" id="PRU00524"/>
    </source>
</evidence>
<evidence type="ECO:0000259" key="11">
    <source>
        <dbReference type="PROSITE" id="PS51177"/>
    </source>
</evidence>
<keyword evidence="7 12" id="KW-0808">Transferase</keyword>
<keyword evidence="6" id="KW-0686">Riboflavin biosynthesis</keyword>
<evidence type="ECO:0000256" key="2">
    <source>
        <dbReference type="ARBA" id="ARBA00002803"/>
    </source>
</evidence>
<dbReference type="PANTHER" id="PTHR21098">
    <property type="entry name" value="RIBOFLAVIN SYNTHASE ALPHA CHAIN"/>
    <property type="match status" value="1"/>
</dbReference>
<dbReference type="PANTHER" id="PTHR21098:SF12">
    <property type="entry name" value="RIBOFLAVIN SYNTHASE"/>
    <property type="match status" value="1"/>
</dbReference>
<dbReference type="InterPro" id="IPR001783">
    <property type="entry name" value="Lumazine-bd"/>
</dbReference>
<organism evidence="12 13">
    <name type="scientific">Candidatus Xenohaliotis californiensis</name>
    <dbReference type="NCBI Taxonomy" id="84677"/>
    <lineage>
        <taxon>Bacteria</taxon>
        <taxon>Pseudomonadati</taxon>
        <taxon>Pseudomonadota</taxon>
        <taxon>Alphaproteobacteria</taxon>
        <taxon>Rickettsiales</taxon>
        <taxon>Anaplasmataceae</taxon>
        <taxon>Candidatus Xenohaliotis</taxon>
    </lineage>
</organism>
<protein>
    <recommendedName>
        <fullName evidence="5 9">Riboflavin synthase</fullName>
        <ecNumber evidence="4 9">2.5.1.9</ecNumber>
    </recommendedName>
</protein>
<dbReference type="InterPro" id="IPR026017">
    <property type="entry name" value="Lumazine-bd_dom"/>
</dbReference>
<reference evidence="12 13" key="1">
    <citation type="submission" date="2024-01" db="EMBL/GenBank/DDBJ databases">
        <authorList>
            <person name="Kunselman E."/>
        </authorList>
    </citation>
    <scope>NUCLEOTIDE SEQUENCE [LARGE SCALE GENOMIC DNA]</scope>
    <source>
        <strain evidence="12">2 abalone samples</strain>
    </source>
</reference>
<evidence type="ECO:0000256" key="1">
    <source>
        <dbReference type="ARBA" id="ARBA00000968"/>
    </source>
</evidence>
<dbReference type="NCBIfam" id="NF006767">
    <property type="entry name" value="PRK09289.1"/>
    <property type="match status" value="1"/>
</dbReference>
<evidence type="ECO:0000256" key="9">
    <source>
        <dbReference type="NCBIfam" id="TIGR00187"/>
    </source>
</evidence>
<evidence type="ECO:0000256" key="3">
    <source>
        <dbReference type="ARBA" id="ARBA00004887"/>
    </source>
</evidence>
<dbReference type="EMBL" id="CAWVOK010000026">
    <property type="protein sequence ID" value="CAK8163279.1"/>
    <property type="molecule type" value="Genomic_DNA"/>
</dbReference>
<dbReference type="RefSeq" id="WP_338364342.1">
    <property type="nucleotide sequence ID" value="NZ_CAWVOK010000026.1"/>
</dbReference>
<dbReference type="NCBIfam" id="TIGR00187">
    <property type="entry name" value="ribE"/>
    <property type="match status" value="1"/>
</dbReference>
<feature type="domain" description="Lumazine-binding" evidence="11">
    <location>
        <begin position="97"/>
        <end position="193"/>
    </location>
</feature>
<dbReference type="PIRSF" id="PIRSF000498">
    <property type="entry name" value="Riboflavin_syn_A"/>
    <property type="match status" value="1"/>
</dbReference>
<keyword evidence="8" id="KW-0677">Repeat</keyword>
<evidence type="ECO:0000313" key="13">
    <source>
        <dbReference type="Proteomes" id="UP001314181"/>
    </source>
</evidence>
<feature type="domain" description="Lumazine-binding" evidence="11">
    <location>
        <begin position="1"/>
        <end position="96"/>
    </location>
</feature>
<gene>
    <name evidence="12" type="primary">ribE</name>
    <name evidence="12" type="ORF">CAXC1_330039</name>
</gene>
<evidence type="ECO:0000256" key="5">
    <source>
        <dbReference type="ARBA" id="ARBA00013950"/>
    </source>
</evidence>
<dbReference type="SUPFAM" id="SSF63380">
    <property type="entry name" value="Riboflavin synthase domain-like"/>
    <property type="match status" value="2"/>
</dbReference>
<sequence length="195" mass="21127">MFSGIVESIGKVSFFNKSDNGAYLGIETKYNADNVVVGDSIACSGVCLTVVAIKAAVLCFDVSVETLTSTGIDSWQNDSMVNIERSLCLGDRIGGHFVYGHVDCIGRVISRKKVGNGYIFDVAINKILEPYIVCKGAVTVDGVSLTVNSIKDAVISFFIIPHTFRSTIFSLYNSNSIVNIEVDAVARYVIDYIRS</sequence>
<dbReference type="PROSITE" id="PS51177">
    <property type="entry name" value="LUMAZINE_BIND"/>
    <property type="match status" value="2"/>
</dbReference>
<name>A0ABM9N8G8_9RICK</name>
<comment type="caution">
    <text evidence="12">The sequence shown here is derived from an EMBL/GenBank/DDBJ whole genome shotgun (WGS) entry which is preliminary data.</text>
</comment>
<dbReference type="EC" id="2.5.1.9" evidence="4 9"/>
<evidence type="ECO:0000256" key="8">
    <source>
        <dbReference type="ARBA" id="ARBA00022737"/>
    </source>
</evidence>
<feature type="repeat" description="Lumazine-binding" evidence="10">
    <location>
        <begin position="1"/>
        <end position="96"/>
    </location>
</feature>
<dbReference type="CDD" id="cd00402">
    <property type="entry name" value="Riboflavin_synthase_like"/>
    <property type="match status" value="1"/>
</dbReference>
<dbReference type="Pfam" id="PF00677">
    <property type="entry name" value="Lum_binding"/>
    <property type="match status" value="2"/>
</dbReference>
<proteinExistence type="predicted"/>
<keyword evidence="13" id="KW-1185">Reference proteome</keyword>
<evidence type="ECO:0000256" key="7">
    <source>
        <dbReference type="ARBA" id="ARBA00022679"/>
    </source>
</evidence>
<evidence type="ECO:0000313" key="12">
    <source>
        <dbReference type="EMBL" id="CAK8163279.1"/>
    </source>
</evidence>
<comment type="catalytic activity">
    <reaction evidence="1">
        <text>2 6,7-dimethyl-8-(1-D-ribityl)lumazine + H(+) = 5-amino-6-(D-ribitylamino)uracil + riboflavin</text>
        <dbReference type="Rhea" id="RHEA:20772"/>
        <dbReference type="ChEBI" id="CHEBI:15378"/>
        <dbReference type="ChEBI" id="CHEBI:15934"/>
        <dbReference type="ChEBI" id="CHEBI:57986"/>
        <dbReference type="ChEBI" id="CHEBI:58201"/>
        <dbReference type="EC" id="2.5.1.9"/>
    </reaction>
</comment>
<dbReference type="Gene3D" id="2.40.30.20">
    <property type="match status" value="2"/>
</dbReference>
<dbReference type="InterPro" id="IPR023366">
    <property type="entry name" value="ATP_synth_asu-like_sf"/>
</dbReference>